<dbReference type="Proteomes" id="UP000325723">
    <property type="component" value="Unassembled WGS sequence"/>
</dbReference>
<proteinExistence type="predicted"/>
<accession>A0A8H2NLV5</accession>
<dbReference type="RefSeq" id="WP_150754765.1">
    <property type="nucleotide sequence ID" value="NZ_CABVHR010000012.1"/>
</dbReference>
<evidence type="ECO:0000313" key="3">
    <source>
        <dbReference type="Proteomes" id="UP000325723"/>
    </source>
</evidence>
<gene>
    <name evidence="2" type="ORF">PS900_00195</name>
</gene>
<comment type="caution">
    <text evidence="2">The sequence shown here is derived from an EMBL/GenBank/DDBJ whole genome shotgun (WGS) entry which is preliminary data.</text>
</comment>
<reference evidence="2 3" key="1">
    <citation type="submission" date="2019-09" db="EMBL/GenBank/DDBJ databases">
        <authorList>
            <person name="Chandra G."/>
            <person name="Truman W A."/>
        </authorList>
    </citation>
    <scope>NUCLEOTIDE SEQUENCE [LARGE SCALE GENOMIC DNA]</scope>
    <source>
        <strain evidence="2">PS900</strain>
    </source>
</reference>
<organism evidence="2 3">
    <name type="scientific">Pseudomonas fluorescens</name>
    <dbReference type="NCBI Taxonomy" id="294"/>
    <lineage>
        <taxon>Bacteria</taxon>
        <taxon>Pseudomonadati</taxon>
        <taxon>Pseudomonadota</taxon>
        <taxon>Gammaproteobacteria</taxon>
        <taxon>Pseudomonadales</taxon>
        <taxon>Pseudomonadaceae</taxon>
        <taxon>Pseudomonas</taxon>
    </lineage>
</organism>
<evidence type="ECO:0000313" key="2">
    <source>
        <dbReference type="EMBL" id="VVO49053.1"/>
    </source>
</evidence>
<feature type="compositionally biased region" description="Polar residues" evidence="1">
    <location>
        <begin position="1"/>
        <end position="12"/>
    </location>
</feature>
<dbReference type="EMBL" id="CABVIE010000001">
    <property type="protein sequence ID" value="VVO49053.1"/>
    <property type="molecule type" value="Genomic_DNA"/>
</dbReference>
<name>A0A8H2NLV5_PSEFL</name>
<sequence length="141" mass="15166">MIDNQKNFTPPTLVTADPAPQHTATATSPGITLTPNDRGGVTYGIVEFLEGSRKSQYISNFETGKDRIDMSTALKNAGVGSLNFNLSDISEFKNPGDAFLDYLPHNNQSNILVKSQSAKSMMVISVTGLVRLGDIVDSGWS</sequence>
<feature type="region of interest" description="Disordered" evidence="1">
    <location>
        <begin position="1"/>
        <end position="30"/>
    </location>
</feature>
<protein>
    <submittedName>
        <fullName evidence="2">Uncharacterized protein</fullName>
    </submittedName>
</protein>
<dbReference type="AlphaFoldDB" id="A0A8H2NLV5"/>
<evidence type="ECO:0000256" key="1">
    <source>
        <dbReference type="SAM" id="MobiDB-lite"/>
    </source>
</evidence>